<dbReference type="Proteomes" id="UP001162992">
    <property type="component" value="Chromosome 4"/>
</dbReference>
<keyword evidence="2" id="KW-1185">Reference proteome</keyword>
<name>A0ACC2DV89_DIPCM</name>
<reference evidence="2" key="1">
    <citation type="journal article" date="2024" name="Proc. Natl. Acad. Sci. U.S.A.">
        <title>Extraordinary preservation of gene collinearity over three hundred million years revealed in homosporous lycophytes.</title>
        <authorList>
            <person name="Li C."/>
            <person name="Wickell D."/>
            <person name="Kuo L.Y."/>
            <person name="Chen X."/>
            <person name="Nie B."/>
            <person name="Liao X."/>
            <person name="Peng D."/>
            <person name="Ji J."/>
            <person name="Jenkins J."/>
            <person name="Williams M."/>
            <person name="Shu S."/>
            <person name="Plott C."/>
            <person name="Barry K."/>
            <person name="Rajasekar S."/>
            <person name="Grimwood J."/>
            <person name="Han X."/>
            <person name="Sun S."/>
            <person name="Hou Z."/>
            <person name="He W."/>
            <person name="Dai G."/>
            <person name="Sun C."/>
            <person name="Schmutz J."/>
            <person name="Leebens-Mack J.H."/>
            <person name="Li F.W."/>
            <person name="Wang L."/>
        </authorList>
    </citation>
    <scope>NUCLEOTIDE SEQUENCE [LARGE SCALE GENOMIC DNA]</scope>
    <source>
        <strain evidence="2">cv. PW_Plant_1</strain>
    </source>
</reference>
<proteinExistence type="predicted"/>
<dbReference type="EMBL" id="CM055095">
    <property type="protein sequence ID" value="KAJ7558210.1"/>
    <property type="molecule type" value="Genomic_DNA"/>
</dbReference>
<evidence type="ECO:0000313" key="2">
    <source>
        <dbReference type="Proteomes" id="UP001162992"/>
    </source>
</evidence>
<sequence>MATTVRVRGRWRWQLLIALTSLALLALTFVSHLNPQLGLLGNHPRPAFLPPADSRQTCDAANACTGGKSSLSTSINRESISDSNGSLELVDRESVEPAETNQLAVSASENVRGVPSLKKKRNGELYYNWKLFEHDYKEMLQRFRIYVYQDVYNNDDVYANVFMRHKHPYDPKLGNYFSEHMFKINLLDSHFLTSNPSEANLFYLPFSINVMRNDPRIRSDTTIPEFVAKYVERITREFDFWNKSHGADHFYVCCHSVGKEASAKSPYLQRNAMQVACSSNNYHKFYVPHKDVPLAQVWPRPPEPQITPPKQRKRLAFYAGRAQNSRVRSHLISLWGNDTDMDIYADKIRGSYPEAFRRSKYCLHVKGYDVNTARISDALHYGCVPVLISDYYDLPFANVLDWSKFSVIISHMDIPQLKDILLSISDASYSQLHENVLKVRKHFSWHKKPEDYDTFHMTIYQLWLRRNIISPLNTNQN</sequence>
<evidence type="ECO:0000313" key="1">
    <source>
        <dbReference type="EMBL" id="KAJ7558210.1"/>
    </source>
</evidence>
<accession>A0ACC2DV89</accession>
<gene>
    <name evidence="1" type="ORF">O6H91_04G028500</name>
</gene>
<organism evidence="1 2">
    <name type="scientific">Diphasiastrum complanatum</name>
    <name type="common">Issler's clubmoss</name>
    <name type="synonym">Lycopodium complanatum</name>
    <dbReference type="NCBI Taxonomy" id="34168"/>
    <lineage>
        <taxon>Eukaryota</taxon>
        <taxon>Viridiplantae</taxon>
        <taxon>Streptophyta</taxon>
        <taxon>Embryophyta</taxon>
        <taxon>Tracheophyta</taxon>
        <taxon>Lycopodiopsida</taxon>
        <taxon>Lycopodiales</taxon>
        <taxon>Lycopodiaceae</taxon>
        <taxon>Lycopodioideae</taxon>
        <taxon>Diphasiastrum</taxon>
    </lineage>
</organism>
<protein>
    <submittedName>
        <fullName evidence="1">Uncharacterized protein</fullName>
    </submittedName>
</protein>
<comment type="caution">
    <text evidence="1">The sequence shown here is derived from an EMBL/GenBank/DDBJ whole genome shotgun (WGS) entry which is preliminary data.</text>
</comment>